<protein>
    <recommendedName>
        <fullName evidence="3">Protein family PM-24</fullName>
    </recommendedName>
</protein>
<sequence length="79" mass="8954">METSLRLVMARFLFIPLLFTSTLLISCSTHTNKSKTRALFDTKTEAAEAAKDFNCTGAHKMGDKWMPCEKHPNHGHHNH</sequence>
<dbReference type="InterPro" id="IPR022196">
    <property type="entry name" value="DUF3721"/>
</dbReference>
<proteinExistence type="predicted"/>
<evidence type="ECO:0000313" key="1">
    <source>
        <dbReference type="EMBL" id="AAQ00539.1"/>
    </source>
</evidence>
<dbReference type="PATRIC" id="fig|167539.5.peg.1571"/>
<dbReference type="HOGENOM" id="CLU_160680_0_0_3"/>
<dbReference type="OrthoDB" id="559585at2"/>
<dbReference type="Proteomes" id="UP000001420">
    <property type="component" value="Chromosome"/>
</dbReference>
<dbReference type="EnsemblBacteria" id="AAQ00539">
    <property type="protein sequence ID" value="AAQ00539"/>
    <property type="gene ID" value="Pro_1495"/>
</dbReference>
<organism evidence="1 2">
    <name type="scientific">Prochlorococcus marinus (strain SARG / CCMP1375 / SS120)</name>
    <dbReference type="NCBI Taxonomy" id="167539"/>
    <lineage>
        <taxon>Bacteria</taxon>
        <taxon>Bacillati</taxon>
        <taxon>Cyanobacteriota</taxon>
        <taxon>Cyanophyceae</taxon>
        <taxon>Synechococcales</taxon>
        <taxon>Prochlorococcaceae</taxon>
        <taxon>Prochlorococcus</taxon>
    </lineage>
</organism>
<dbReference type="AlphaFoldDB" id="Q7VAG8"/>
<evidence type="ECO:0008006" key="3">
    <source>
        <dbReference type="Google" id="ProtNLM"/>
    </source>
</evidence>
<reference evidence="1 2" key="1">
    <citation type="journal article" date="2003" name="Proc. Natl. Acad. Sci. U.S.A.">
        <title>Genome sequence of the cyanobacterium Prochlorococcus marinus SS120, a nearly minimal oxyphototrophic genome.</title>
        <authorList>
            <person name="Dufresne A."/>
            <person name="Salanoubat M."/>
            <person name="Partensky F."/>
            <person name="Artiguenave F."/>
            <person name="Axmann I.M."/>
            <person name="Barbe V."/>
            <person name="Duprat S."/>
            <person name="Galperin M.Y."/>
            <person name="Koonin E.V."/>
            <person name="Le Gall F."/>
            <person name="Makarova K.S."/>
            <person name="Ostrowski M."/>
            <person name="Oztas S."/>
            <person name="Robert C."/>
            <person name="Rogozin I.B."/>
            <person name="Scanlan D.J."/>
            <person name="Tandeau de Marsac N."/>
            <person name="Weissenbach J."/>
            <person name="Wincker P."/>
            <person name="Wolf Y.I."/>
            <person name="Hess W.R."/>
        </authorList>
    </citation>
    <scope>NUCLEOTIDE SEQUENCE [LARGE SCALE GENOMIC DNA]</scope>
    <source>
        <strain evidence="2">SARG / CCMP1375 / SS120</strain>
    </source>
</reference>
<evidence type="ECO:0000313" key="2">
    <source>
        <dbReference type="Proteomes" id="UP000001420"/>
    </source>
</evidence>
<accession>Q7VAG8</accession>
<gene>
    <name evidence="1" type="ordered locus">Pro_1495</name>
</gene>
<dbReference type="KEGG" id="pma:Pro_1495"/>
<keyword evidence="2" id="KW-1185">Reference proteome</keyword>
<dbReference type="PROSITE" id="PS51257">
    <property type="entry name" value="PROKAR_LIPOPROTEIN"/>
    <property type="match status" value="1"/>
</dbReference>
<dbReference type="RefSeq" id="WP_011125646.1">
    <property type="nucleotide sequence ID" value="NC_005042.1"/>
</dbReference>
<dbReference type="eggNOG" id="ENOG502ZWZ0">
    <property type="taxonomic scope" value="Bacteria"/>
</dbReference>
<name>Q7VAG8_PROMA</name>
<dbReference type="Pfam" id="PF12518">
    <property type="entry name" value="DUF3721"/>
    <property type="match status" value="1"/>
</dbReference>
<dbReference type="EMBL" id="AE017126">
    <property type="protein sequence ID" value="AAQ00539.1"/>
    <property type="molecule type" value="Genomic_DNA"/>
</dbReference>